<evidence type="ECO:0000313" key="3">
    <source>
        <dbReference type="Proteomes" id="UP000295131"/>
    </source>
</evidence>
<reference evidence="2 3" key="1">
    <citation type="journal article" date="2013" name="Int. J. Syst. Evol. Microbiol.">
        <title>Hoeflea suaedae sp. nov., an endophytic bacterium isolated from the root of the halophyte Suaeda maritima.</title>
        <authorList>
            <person name="Chung E.J."/>
            <person name="Park J.A."/>
            <person name="Pramanik P."/>
            <person name="Bibi F."/>
            <person name="Jeon C.O."/>
            <person name="Chung Y.R."/>
        </authorList>
    </citation>
    <scope>NUCLEOTIDE SEQUENCE [LARGE SCALE GENOMIC DNA]</scope>
    <source>
        <strain evidence="2 3">YC6898</strain>
    </source>
</reference>
<feature type="region of interest" description="Disordered" evidence="1">
    <location>
        <begin position="78"/>
        <end position="110"/>
    </location>
</feature>
<organism evidence="2 3">
    <name type="scientific">Pseudohoeflea suaedae</name>
    <dbReference type="NCBI Taxonomy" id="877384"/>
    <lineage>
        <taxon>Bacteria</taxon>
        <taxon>Pseudomonadati</taxon>
        <taxon>Pseudomonadota</taxon>
        <taxon>Alphaproteobacteria</taxon>
        <taxon>Hyphomicrobiales</taxon>
        <taxon>Rhizobiaceae</taxon>
        <taxon>Pseudohoeflea</taxon>
    </lineage>
</organism>
<dbReference type="Proteomes" id="UP000295131">
    <property type="component" value="Unassembled WGS sequence"/>
</dbReference>
<protein>
    <submittedName>
        <fullName evidence="2">Uncharacterized protein</fullName>
    </submittedName>
</protein>
<dbReference type="EMBL" id="SMSI01000002">
    <property type="protein sequence ID" value="TDH35686.1"/>
    <property type="molecule type" value="Genomic_DNA"/>
</dbReference>
<gene>
    <name evidence="2" type="ORF">E2A64_10115</name>
</gene>
<name>A0A4R5PJC6_9HYPH</name>
<keyword evidence="3" id="KW-1185">Reference proteome</keyword>
<comment type="caution">
    <text evidence="2">The sequence shown here is derived from an EMBL/GenBank/DDBJ whole genome shotgun (WGS) entry which is preliminary data.</text>
</comment>
<dbReference type="AlphaFoldDB" id="A0A4R5PJC6"/>
<proteinExistence type="predicted"/>
<dbReference type="RefSeq" id="WP_133284386.1">
    <property type="nucleotide sequence ID" value="NZ_SMSI01000002.1"/>
</dbReference>
<accession>A0A4R5PJC6</accession>
<sequence>MMKLPGNFNAGMVRNILAGDQGYLSLAFAFCDTEQGVDFWLEQCGELTPEGILALKEMLAEYERQNGVELVEEIDNEPKAKTEAPAANAPEPESPWASSAAPPPPPKIDPDVFHEEFFRGELVCLRLSPDVHGIVIGDKDWGTSYLVRLKGSVTPIWFENCELLSIEPPFDGDDGESAEVINLDEYRAAKAAGSVH</sequence>
<feature type="compositionally biased region" description="Low complexity" evidence="1">
    <location>
        <begin position="83"/>
        <end position="100"/>
    </location>
</feature>
<dbReference type="OrthoDB" id="8410335at2"/>
<evidence type="ECO:0000313" key="2">
    <source>
        <dbReference type="EMBL" id="TDH35686.1"/>
    </source>
</evidence>
<evidence type="ECO:0000256" key="1">
    <source>
        <dbReference type="SAM" id="MobiDB-lite"/>
    </source>
</evidence>